<protein>
    <submittedName>
        <fullName evidence="1">Vesicular transport-associated repeat protein</fullName>
    </submittedName>
</protein>
<dbReference type="RefSeq" id="WP_012829779.1">
    <property type="nucleotide sequence ID" value="NC_013440.1"/>
</dbReference>
<organism evidence="1 2">
    <name type="scientific">Haliangium ochraceum (strain DSM 14365 / JCM 11303 / SMP-2)</name>
    <dbReference type="NCBI Taxonomy" id="502025"/>
    <lineage>
        <taxon>Bacteria</taxon>
        <taxon>Pseudomonadati</taxon>
        <taxon>Myxococcota</taxon>
        <taxon>Polyangia</taxon>
        <taxon>Haliangiales</taxon>
        <taxon>Kofleriaceae</taxon>
        <taxon>Haliangium</taxon>
    </lineage>
</organism>
<proteinExistence type="predicted"/>
<dbReference type="KEGG" id="hoh:Hoch_4690"/>
<accession>D0LRF3</accession>
<dbReference type="AlphaFoldDB" id="D0LRF3"/>
<dbReference type="eggNOG" id="ENOG502ZQDN">
    <property type="taxonomic scope" value="Bacteria"/>
</dbReference>
<gene>
    <name evidence="1" type="ordered locus">Hoch_4690</name>
</gene>
<dbReference type="HOGENOM" id="CLU_721146_0_0_7"/>
<dbReference type="SUPFAM" id="SSF48452">
    <property type="entry name" value="TPR-like"/>
    <property type="match status" value="1"/>
</dbReference>
<dbReference type="OrthoDB" id="10010054at2"/>
<evidence type="ECO:0000313" key="2">
    <source>
        <dbReference type="Proteomes" id="UP000001880"/>
    </source>
</evidence>
<dbReference type="Proteomes" id="UP000001880">
    <property type="component" value="Chromosome"/>
</dbReference>
<dbReference type="InterPro" id="IPR011990">
    <property type="entry name" value="TPR-like_helical_dom_sf"/>
</dbReference>
<name>D0LRF3_HALO1</name>
<reference evidence="1 2" key="1">
    <citation type="journal article" date="2010" name="Stand. Genomic Sci.">
        <title>Complete genome sequence of Haliangium ochraceum type strain (SMP-2).</title>
        <authorList>
            <consortium name="US DOE Joint Genome Institute (JGI-PGF)"/>
            <person name="Ivanova N."/>
            <person name="Daum C."/>
            <person name="Lang E."/>
            <person name="Abt B."/>
            <person name="Kopitz M."/>
            <person name="Saunders E."/>
            <person name="Lapidus A."/>
            <person name="Lucas S."/>
            <person name="Glavina Del Rio T."/>
            <person name="Nolan M."/>
            <person name="Tice H."/>
            <person name="Copeland A."/>
            <person name="Cheng J.F."/>
            <person name="Chen F."/>
            <person name="Bruce D."/>
            <person name="Goodwin L."/>
            <person name="Pitluck S."/>
            <person name="Mavromatis K."/>
            <person name="Pati A."/>
            <person name="Mikhailova N."/>
            <person name="Chen A."/>
            <person name="Palaniappan K."/>
            <person name="Land M."/>
            <person name="Hauser L."/>
            <person name="Chang Y.J."/>
            <person name="Jeffries C.D."/>
            <person name="Detter J.C."/>
            <person name="Brettin T."/>
            <person name="Rohde M."/>
            <person name="Goker M."/>
            <person name="Bristow J."/>
            <person name="Markowitz V."/>
            <person name="Eisen J.A."/>
            <person name="Hugenholtz P."/>
            <person name="Kyrpides N.C."/>
            <person name="Klenk H.P."/>
        </authorList>
    </citation>
    <scope>NUCLEOTIDE SEQUENCE [LARGE SCALE GENOMIC DNA]</scope>
    <source>
        <strain evidence="2">DSM 14365 / CIP 107738 / JCM 11303 / AJ 13395 / SMP-2</strain>
    </source>
</reference>
<sequence>MTKHGERGAAELLAEAKGLAERAFALLQQGAAEDSAAALERATALAEQSGDGGEHAHYLYSHALVLSQLAAERERARTMWIRAADIARDAQRLDVQFKARQRLTQMRVEDGDLAGAIAEVTRVIEAMEALGEQGRQPGLAHALRDRARLHLRRGISEGDSAALESAHADFGRADELARALELAELSLALRLERRSLEALMPERAAAAGDFAALRAEAEALGSNEVIGALAIEEASAAMRAGEHEDGLGHAERARQAALEGNEPVRYLIACMLIAEAREKLGDRAGVIAILLTCKASLEQLLGKAVGRELTRVLDSLEGRWGREGVATALAEYRARTRH</sequence>
<evidence type="ECO:0000313" key="1">
    <source>
        <dbReference type="EMBL" id="ACY17181.1"/>
    </source>
</evidence>
<keyword evidence="2" id="KW-1185">Reference proteome</keyword>
<dbReference type="EMBL" id="CP001804">
    <property type="protein sequence ID" value="ACY17181.1"/>
    <property type="molecule type" value="Genomic_DNA"/>
</dbReference>